<proteinExistence type="predicted"/>
<feature type="compositionally biased region" description="Polar residues" evidence="1">
    <location>
        <begin position="859"/>
        <end position="871"/>
    </location>
</feature>
<accession>A0A0K2U583</accession>
<feature type="compositionally biased region" description="Basic and acidic residues" evidence="1">
    <location>
        <begin position="822"/>
        <end position="835"/>
    </location>
</feature>
<feature type="compositionally biased region" description="Basic and acidic residues" evidence="1">
    <location>
        <begin position="937"/>
        <end position="950"/>
    </location>
</feature>
<feature type="compositionally biased region" description="Polar residues" evidence="1">
    <location>
        <begin position="1508"/>
        <end position="1526"/>
    </location>
</feature>
<name>A0A0K2U583_LEPSM</name>
<feature type="compositionally biased region" description="Polar residues" evidence="1">
    <location>
        <begin position="697"/>
        <end position="715"/>
    </location>
</feature>
<feature type="compositionally biased region" description="Basic residues" evidence="1">
    <location>
        <begin position="2026"/>
        <end position="2035"/>
    </location>
</feature>
<feature type="compositionally biased region" description="Basic and acidic residues" evidence="1">
    <location>
        <begin position="776"/>
        <end position="789"/>
    </location>
</feature>
<feature type="compositionally biased region" description="Basic and acidic residues" evidence="1">
    <location>
        <begin position="453"/>
        <end position="553"/>
    </location>
</feature>
<feature type="compositionally biased region" description="Basic and acidic residues" evidence="1">
    <location>
        <begin position="2015"/>
        <end position="2025"/>
    </location>
</feature>
<feature type="region of interest" description="Disordered" evidence="1">
    <location>
        <begin position="2604"/>
        <end position="2651"/>
    </location>
</feature>
<feature type="compositionally biased region" description="Basic and acidic residues" evidence="1">
    <location>
        <begin position="1615"/>
        <end position="1624"/>
    </location>
</feature>
<feature type="compositionally biased region" description="Polar residues" evidence="1">
    <location>
        <begin position="879"/>
        <end position="892"/>
    </location>
</feature>
<feature type="compositionally biased region" description="Basic and acidic residues" evidence="1">
    <location>
        <begin position="2621"/>
        <end position="2644"/>
    </location>
</feature>
<feature type="compositionally biased region" description="Basic and acidic residues" evidence="1">
    <location>
        <begin position="379"/>
        <end position="446"/>
    </location>
</feature>
<dbReference type="EMBL" id="HACA01016007">
    <property type="protein sequence ID" value="CDW33368.1"/>
    <property type="molecule type" value="Transcribed_RNA"/>
</dbReference>
<keyword evidence="2" id="KW-0472">Membrane</keyword>
<feature type="region of interest" description="Disordered" evidence="1">
    <location>
        <begin position="2166"/>
        <end position="2185"/>
    </location>
</feature>
<feature type="compositionally biased region" description="Polar residues" evidence="1">
    <location>
        <begin position="903"/>
        <end position="920"/>
    </location>
</feature>
<feature type="region of interest" description="Disordered" evidence="1">
    <location>
        <begin position="1790"/>
        <end position="1810"/>
    </location>
</feature>
<keyword evidence="2" id="KW-0812">Transmembrane</keyword>
<feature type="compositionally biased region" description="Basic and acidic residues" evidence="1">
    <location>
        <begin position="567"/>
        <end position="592"/>
    </location>
</feature>
<feature type="region of interest" description="Disordered" evidence="1">
    <location>
        <begin position="1"/>
        <end position="20"/>
    </location>
</feature>
<evidence type="ECO:0000256" key="2">
    <source>
        <dbReference type="SAM" id="Phobius"/>
    </source>
</evidence>
<feature type="compositionally biased region" description="Polar residues" evidence="1">
    <location>
        <begin position="1040"/>
        <end position="1051"/>
    </location>
</feature>
<feature type="compositionally biased region" description="Basic residues" evidence="1">
    <location>
        <begin position="812"/>
        <end position="821"/>
    </location>
</feature>
<protein>
    <submittedName>
        <fullName evidence="3">Uncharacterized protein</fullName>
    </submittedName>
</protein>
<feature type="region of interest" description="Disordered" evidence="1">
    <location>
        <begin position="1355"/>
        <end position="1379"/>
    </location>
</feature>
<sequence length="2752" mass="313075">MEDGNQSAIPSSKPTMDQLEKESGITWEDALVRLKGLETSLKHQIQTDIREMKLCMSSNKIEDVSLKAARLHDIRRTLASSRALVREECAIMKEFEKIKGILGDSRTMDEDDWSSTKDQTRYWGDKLAEVRRRQRRVSGDVEGLDGVVSDIISRGSMKSDSMDSLDNLSFHLTNYPLFNNAPYGHHLSVPSRPGSAMSDVSAVSTGIAGYFKGRDTTTDFSQSEAESSITPQTQRKKLFTRTSKKEPSIDGSECEESQYSMQEIYLMEKRKSTKEFKRKAMSEKEANIKALGDHEEALSEYENYEDEEEYFSIQDRLPAEQIKIESCNEELGLKEEKELNSEIGKNQDELEPKIKEENERIEALRLKEEEQFIKIEAAEKLKAEEEEMMRIESQRLNDEQKEKEKIEAQKKKEAEEKQNKVEEKRRKEGEKKKKLEEKTQKEEEKKRKMQLKQKKEEEKKMKLELKQKKEEEMENTLEKKQKKMEEKEKLRLITESKKMEEEEESKLEIKEENLKEKEKLLIQEQQKIEEVNEGDQSRNEIDQKGKMDLKEDNTTGSEVVKPKRSKSRELKEKRATEREYSQSRSQSQDRKSTHSNQDEVFAVPEKNETDEEDVTQSTKEPFILNKKTTKSRSQSQDRKLVQSKQEEASPESIQMDEENNPLSFDGQSKPKKNPIKSRSHSRDRKYEPSNKEEAPVESTQIEMDEVNATQSTQEQSKTKIKPTKSQSRDWKSVQSKLEEPSFESTQIEINEDDITQSFEELSIAKKKPIQSPPQSQDRKSVPSNKEEVLFKSTQIDMNEVDVKQSTKEPSMAKKKKIKSRSQSRDRKFSQTKQKEVPANSTQIETGEVDVIPLKEVLADQQNGKMTKQGSIINKEFKTLKSQPQSRENSIKQPENKNDLLEDNGNTLFPNENRATAIESSQKPEDPSKTKIIKSRSQSREKKSIGVEELKTGLSTKQVEYNNENNIEASLVENELGDGCQVANPRRSKGKLAEKPTLSYVDPENQDQELQTEGFSKLQTVKSRSQSREKKYIAIEEDDISLSTKQAENNNENDIEASQVEKELGDGSQVAKPRRSKGKLAKQPTLSYGDPENQDQELQAEGFSKLQSAKSRSQSREKKYIAIQEDNISLSTKQAKYNNEASEVEHELSNLPQVAKPRRRKGKSAEHPTLSSCETKNEEQRIITEGDSKSQSVKSRSQSREKKSIAIEEDDISLSTKQAEYNNENDFQASHVRNELDDGPQIPKPRRSKGKLGKQPTVSTETSENINQSQFIESNSQRMDIVQMESLYPKGAYVEDGSYNEGQEGTKFCNSPRSISRDRSQIYAEEAESELLKGQFFEAFEIEDLTLTNTQVVKPRRSKVTNKKSAEPPENCVKSRSTSRNMNPLSIRDVFVISLDKDNECDANIILNSNFKQDSPEYAEIDYEQDQLMTGEKNLGQYGMEEQIMGTTNVECQYATVQKKKKGSRNGSQDRQDDSNAPIQEPIYAEVQKKTSSRPTSLDRNNSREEGLQESSFRTSSMDQRSFQDSSYMEEKKTPSSSRQASRERKNSEGQRSLSGERGNITEFESKGKTPSSESLKKPVRSSRMKNNEELNLNDSNSENICNVFESMGKIKSDFLGHEDPHESSSELPDMVPIKKPERSSRNHVLDIGYLKEDEYPLEIVHTGTKPSLKGQKYSINNQDSLDFEEFEDTNEYLQDIDYELRSAELAEEEELNSLRRTKEIKSYLPPGNSDTRDNLYIDEEMERPLSALGTYSADDEPEDSVDELISYQERNFIREKPDGMDKEELRQFDPRAFQQRKRQKSGLLSPDSSFEDEEYFHNLNQGLKSGKKEPENTQSRLTQSRNLARERPMKLDLSDLKPRLGEKVKGNFYQDEALMDELDLRNSLNQMWHKEPGRRRRTVSHSFQSEDNDYIVGDDVVEFDSGINNYPFLKPPPRKSRSRSVSVSPLPKEKENIGPKLERMFSNDQDLMEIEYDDNGVKKMKKVSFATENEKFVLRPDPEVRSIPGTRLFTFSPSKTHEQPPDSRQRGRQNKKSTTKTRSSSADVSLTWSKNSAIHFLKSMANLSKGSKIKADSNGTDIATKCTDSEASSKFDDVFAAAPSELSFNTNELINEVESRSYMQSSSLNRYFDKLKMNQSLSASPKTTQSLDNVNLQKTLLSHETLCRPYSTESPSITESNKNDHKKQTSSLFGSIIHRAKSLSRGNSRQNSEERSIFKNLFQPKSINKNSDVIPPSQHKRSLSFDGFARKLSGGSNTVKTGGAPSNISTEENFNDGPETEFLTESEASLKNRHKTKKGCKASVNKTDFDKLFARGIALSTEKDLVTLEPTSTTTTTTAASLLDIDHRPTTPFEVFSKDEVFKKSQQGAGISFEEKVKYFLDDLSHQPHTSNFRAPMNCSPVAAAAAVAAMAPPRTTISPGMKKRGAPLLYKEEPKPESKESPHQFLRRAEEFVKLAEVDSEYSQPVWPAIVQSPEDLPPPKPITLHSNVPVRPKSPLYPNFTNLVPAINSQPAPPSPSSENVLSKSSIPVEVSQALAPMMAVMMEMKKSSKSPEPRTGSLKVNSLTISGVPKAVAGTRQRSASSLDPFHGSYKTDLGRAEYGTLTRNDMKSNKGRASSVSNRLPSRDNSLDRINKLRRSTSKDSEINHRRRSQEPLILDPTRSDSRISNYSADVPDLEDADISNAMLKSSLNFGKSREGEFLQPSSNILETKERVLDQMEKEKLALQEAKSWFQTVLMIILCVCAIIFIQNEKRL</sequence>
<dbReference type="OrthoDB" id="10627905at2759"/>
<feature type="compositionally biased region" description="Polar residues" evidence="1">
    <location>
        <begin position="2167"/>
        <end position="2176"/>
    </location>
</feature>
<feature type="compositionally biased region" description="Polar residues" evidence="1">
    <location>
        <begin position="1212"/>
        <end position="1227"/>
    </location>
</feature>
<feature type="region of interest" description="Disordered" evidence="1">
    <location>
        <begin position="379"/>
        <end position="954"/>
    </location>
</feature>
<feature type="compositionally biased region" description="Polar residues" evidence="1">
    <location>
        <begin position="2250"/>
        <end position="2268"/>
    </location>
</feature>
<reference evidence="3" key="1">
    <citation type="submission" date="2014-05" db="EMBL/GenBank/DDBJ databases">
        <authorList>
            <person name="Chronopoulou M."/>
        </authorList>
    </citation>
    <scope>NUCLEOTIDE SEQUENCE</scope>
    <source>
        <tissue evidence="3">Whole organism</tissue>
    </source>
</reference>
<feature type="region of interest" description="Disordered" evidence="1">
    <location>
        <begin position="1458"/>
        <end position="1594"/>
    </location>
</feature>
<organism evidence="3">
    <name type="scientific">Lepeophtheirus salmonis</name>
    <name type="common">Salmon louse</name>
    <name type="synonym">Caligus salmonis</name>
    <dbReference type="NCBI Taxonomy" id="72036"/>
    <lineage>
        <taxon>Eukaryota</taxon>
        <taxon>Metazoa</taxon>
        <taxon>Ecdysozoa</taxon>
        <taxon>Arthropoda</taxon>
        <taxon>Crustacea</taxon>
        <taxon>Multicrustacea</taxon>
        <taxon>Hexanauplia</taxon>
        <taxon>Copepoda</taxon>
        <taxon>Siphonostomatoida</taxon>
        <taxon>Caligidae</taxon>
        <taxon>Lepeophtheirus</taxon>
    </lineage>
</organism>
<feature type="compositionally biased region" description="Polar residues" evidence="1">
    <location>
        <begin position="1"/>
        <end position="15"/>
    </location>
</feature>
<feature type="compositionally biased region" description="Basic and acidic residues" evidence="1">
    <location>
        <begin position="726"/>
        <end position="739"/>
    </location>
</feature>
<feature type="region of interest" description="Disordered" evidence="1">
    <location>
        <begin position="1615"/>
        <end position="1634"/>
    </location>
</feature>
<feature type="compositionally biased region" description="Basic and acidic residues" evidence="1">
    <location>
        <begin position="1174"/>
        <end position="1187"/>
    </location>
</feature>
<feature type="region of interest" description="Disordered" evidence="1">
    <location>
        <begin position="219"/>
        <end position="255"/>
    </location>
</feature>
<evidence type="ECO:0000313" key="3">
    <source>
        <dbReference type="EMBL" id="CDW33368.1"/>
    </source>
</evidence>
<feature type="region of interest" description="Disordered" evidence="1">
    <location>
        <begin position="975"/>
        <end position="1273"/>
    </location>
</feature>
<feature type="compositionally biased region" description="Polar residues" evidence="1">
    <location>
        <begin position="1125"/>
        <end position="1140"/>
    </location>
</feature>
<feature type="compositionally biased region" description="Polar residues" evidence="1">
    <location>
        <begin position="1007"/>
        <end position="1023"/>
    </location>
</feature>
<feature type="compositionally biased region" description="Basic and acidic residues" evidence="1">
    <location>
        <begin position="684"/>
        <end position="694"/>
    </location>
</feature>
<feature type="compositionally biased region" description="Polar residues" evidence="1">
    <location>
        <begin position="1832"/>
        <end position="1842"/>
    </location>
</feature>
<feature type="compositionally biased region" description="Polar residues" evidence="1">
    <location>
        <begin position="2611"/>
        <end position="2620"/>
    </location>
</feature>
<feature type="region of interest" description="Disordered" evidence="1">
    <location>
        <begin position="2250"/>
        <end position="2275"/>
    </location>
</feature>
<feature type="compositionally biased region" description="Basic residues" evidence="1">
    <location>
        <begin position="669"/>
        <end position="683"/>
    </location>
</feature>
<feature type="compositionally biased region" description="Polar residues" evidence="1">
    <location>
        <begin position="1255"/>
        <end position="1273"/>
    </location>
</feature>
<evidence type="ECO:0000256" key="1">
    <source>
        <dbReference type="SAM" id="MobiDB-lite"/>
    </source>
</evidence>
<feature type="compositionally biased region" description="Basic and acidic residues" evidence="1">
    <location>
        <begin position="635"/>
        <end position="647"/>
    </location>
</feature>
<feature type="transmembrane region" description="Helical" evidence="2">
    <location>
        <begin position="2728"/>
        <end position="2746"/>
    </location>
</feature>
<feature type="region of interest" description="Disordered" evidence="1">
    <location>
        <begin position="1996"/>
        <end position="2044"/>
    </location>
</feature>
<feature type="compositionally biased region" description="Polar residues" evidence="1">
    <location>
        <begin position="219"/>
        <end position="233"/>
    </location>
</feature>
<feature type="region of interest" description="Disordered" evidence="1">
    <location>
        <begin position="1822"/>
        <end position="1851"/>
    </location>
</feature>
<feature type="region of interest" description="Disordered" evidence="1">
    <location>
        <begin position="1928"/>
        <end position="1950"/>
    </location>
</feature>
<keyword evidence="2" id="KW-1133">Transmembrane helix</keyword>